<dbReference type="EC" id="4.3.3.7" evidence="4 12"/>
<comment type="subcellular location">
    <subcellularLocation>
        <location evidence="12">Cytoplasm</location>
    </subcellularLocation>
</comment>
<comment type="pathway">
    <text evidence="2 12">Amino-acid biosynthesis; L-lysine biosynthesis via DAP pathway; (S)-tetrahydrodipicolinate from L-aspartate: step 3/4.</text>
</comment>
<keyword evidence="10 12" id="KW-0704">Schiff base</keyword>
<feature type="active site" description="Schiff-base intermediate with substrate" evidence="12 14">
    <location>
        <position position="165"/>
    </location>
</feature>
<dbReference type="Proteomes" id="UP000823960">
    <property type="component" value="Unassembled WGS sequence"/>
</dbReference>
<feature type="site" description="Part of a proton relay during catalysis" evidence="12">
    <location>
        <position position="48"/>
    </location>
</feature>
<dbReference type="Gene3D" id="3.20.20.70">
    <property type="entry name" value="Aldolase class I"/>
    <property type="match status" value="1"/>
</dbReference>
<feature type="active site" description="Proton donor/acceptor" evidence="12 14">
    <location>
        <position position="137"/>
    </location>
</feature>
<dbReference type="GO" id="GO:0008840">
    <property type="term" value="F:4-hydroxy-tetrahydrodipicolinate synthase activity"/>
    <property type="evidence" value="ECO:0007669"/>
    <property type="project" value="UniProtKB-UniRule"/>
</dbReference>
<dbReference type="GO" id="GO:0009089">
    <property type="term" value="P:lysine biosynthetic process via diaminopimelate"/>
    <property type="evidence" value="ECO:0007669"/>
    <property type="project" value="UniProtKB-UniRule"/>
</dbReference>
<feature type="site" description="Part of a proton relay during catalysis" evidence="12">
    <location>
        <position position="111"/>
    </location>
</feature>
<dbReference type="PROSITE" id="PS00666">
    <property type="entry name" value="DHDPS_2"/>
    <property type="match status" value="1"/>
</dbReference>
<dbReference type="CDD" id="cd00950">
    <property type="entry name" value="DHDPS"/>
    <property type="match status" value="1"/>
</dbReference>
<evidence type="ECO:0000256" key="10">
    <source>
        <dbReference type="ARBA" id="ARBA00023270"/>
    </source>
</evidence>
<dbReference type="GO" id="GO:0019877">
    <property type="term" value="P:diaminopimelate biosynthetic process"/>
    <property type="evidence" value="ECO:0007669"/>
    <property type="project" value="UniProtKB-UniRule"/>
</dbReference>
<dbReference type="Pfam" id="PF00701">
    <property type="entry name" value="DHDPS"/>
    <property type="match status" value="1"/>
</dbReference>
<evidence type="ECO:0000256" key="3">
    <source>
        <dbReference type="ARBA" id="ARBA00007592"/>
    </source>
</evidence>
<organism evidence="16 17">
    <name type="scientific">Candidatus Faeciplasma avium</name>
    <dbReference type="NCBI Taxonomy" id="2840798"/>
    <lineage>
        <taxon>Bacteria</taxon>
        <taxon>Bacillati</taxon>
        <taxon>Bacillota</taxon>
        <taxon>Clostridia</taxon>
        <taxon>Eubacteriales</taxon>
        <taxon>Oscillospiraceae</taxon>
        <taxon>Oscillospiraceae incertae sedis</taxon>
        <taxon>Candidatus Faeciplasma</taxon>
    </lineage>
</organism>
<dbReference type="PIRSF" id="PIRSF001365">
    <property type="entry name" value="DHDPS"/>
    <property type="match status" value="1"/>
</dbReference>
<dbReference type="NCBIfam" id="TIGR00674">
    <property type="entry name" value="dapA"/>
    <property type="match status" value="1"/>
</dbReference>
<dbReference type="PANTHER" id="PTHR12128">
    <property type="entry name" value="DIHYDRODIPICOLINATE SYNTHASE"/>
    <property type="match status" value="1"/>
</dbReference>
<evidence type="ECO:0000256" key="13">
    <source>
        <dbReference type="PIRNR" id="PIRNR001365"/>
    </source>
</evidence>
<protein>
    <recommendedName>
        <fullName evidence="4 12">4-hydroxy-tetrahydrodipicolinate synthase</fullName>
        <shortName evidence="12">HTPA synthase</shortName>
        <ecNumber evidence="4 12">4.3.3.7</ecNumber>
    </recommendedName>
</protein>
<comment type="similarity">
    <text evidence="3 12 13">Belongs to the DapA family.</text>
</comment>
<dbReference type="InterPro" id="IPR020625">
    <property type="entry name" value="Schiff_base-form_aldolases_AS"/>
</dbReference>
<keyword evidence="5 12" id="KW-0963">Cytoplasm</keyword>
<reference evidence="16" key="1">
    <citation type="submission" date="2020-10" db="EMBL/GenBank/DDBJ databases">
        <authorList>
            <person name="Gilroy R."/>
        </authorList>
    </citation>
    <scope>NUCLEOTIDE SEQUENCE</scope>
    <source>
        <strain evidence="16">1370</strain>
    </source>
</reference>
<dbReference type="GO" id="GO:0005829">
    <property type="term" value="C:cytosol"/>
    <property type="evidence" value="ECO:0007669"/>
    <property type="project" value="TreeGrafter"/>
</dbReference>
<comment type="catalytic activity">
    <reaction evidence="11 12">
        <text>L-aspartate 4-semialdehyde + pyruvate = (2S,4S)-4-hydroxy-2,3,4,5-tetrahydrodipicolinate + H2O + H(+)</text>
        <dbReference type="Rhea" id="RHEA:34171"/>
        <dbReference type="ChEBI" id="CHEBI:15361"/>
        <dbReference type="ChEBI" id="CHEBI:15377"/>
        <dbReference type="ChEBI" id="CHEBI:15378"/>
        <dbReference type="ChEBI" id="CHEBI:67139"/>
        <dbReference type="ChEBI" id="CHEBI:537519"/>
        <dbReference type="EC" id="4.3.3.7"/>
    </reaction>
</comment>
<dbReference type="AlphaFoldDB" id="A0A9D1NRG8"/>
<name>A0A9D1NRG8_9FIRM</name>
<evidence type="ECO:0000256" key="12">
    <source>
        <dbReference type="HAMAP-Rule" id="MF_00418"/>
    </source>
</evidence>
<evidence type="ECO:0000256" key="6">
    <source>
        <dbReference type="ARBA" id="ARBA00022605"/>
    </source>
</evidence>
<evidence type="ECO:0000256" key="5">
    <source>
        <dbReference type="ARBA" id="ARBA00022490"/>
    </source>
</evidence>
<evidence type="ECO:0000313" key="16">
    <source>
        <dbReference type="EMBL" id="HIV10779.1"/>
    </source>
</evidence>
<comment type="subunit">
    <text evidence="12">Homotetramer; dimer of dimers.</text>
</comment>
<keyword evidence="8 12" id="KW-0457">Lysine biosynthesis</keyword>
<dbReference type="HAMAP" id="MF_00418">
    <property type="entry name" value="DapA"/>
    <property type="match status" value="1"/>
</dbReference>
<keyword evidence="6 12" id="KW-0028">Amino-acid biosynthesis</keyword>
<accession>A0A9D1NRG8</accession>
<dbReference type="InterPro" id="IPR005263">
    <property type="entry name" value="DapA"/>
</dbReference>
<evidence type="ECO:0000256" key="9">
    <source>
        <dbReference type="ARBA" id="ARBA00023239"/>
    </source>
</evidence>
<keyword evidence="9 12" id="KW-0456">Lyase</keyword>
<sequence length="295" mass="31915">MKRLLFTGAATAVVTPMKKDGSLDINKYKQLIDRQIKSGIDAIVAVGTTGENAVLSADEHRLLMETAVEAADKRVPVICSTGSNDTEYGRNTSIAAQRAGADGLLLVTPYYNKCTQDGIIKHYERILSGTDIPAIIYNVPSRTGFQISLESCLKLSKIDRIVGIKEASGNLQFAAALASQCGEDLPIYSGNDDIVLPIISIGGKGVISVISNILPGDMARLCRASLNGDYQLARELSNRLNTLSRLMFCEVNPIPIKAAMSELGLCEDWLRLPLTKISPENRVALKEALLEYGLM</sequence>
<proteinExistence type="inferred from homology"/>
<dbReference type="InterPro" id="IPR020624">
    <property type="entry name" value="Schiff_base-form_aldolases_CS"/>
</dbReference>
<dbReference type="EMBL" id="DVOL01000046">
    <property type="protein sequence ID" value="HIV10779.1"/>
    <property type="molecule type" value="Genomic_DNA"/>
</dbReference>
<dbReference type="InterPro" id="IPR002220">
    <property type="entry name" value="DapA-like"/>
</dbReference>
<reference evidence="16" key="2">
    <citation type="journal article" date="2021" name="PeerJ">
        <title>Extensive microbial diversity within the chicken gut microbiome revealed by metagenomics and culture.</title>
        <authorList>
            <person name="Gilroy R."/>
            <person name="Ravi A."/>
            <person name="Getino M."/>
            <person name="Pursley I."/>
            <person name="Horton D.L."/>
            <person name="Alikhan N.F."/>
            <person name="Baker D."/>
            <person name="Gharbi K."/>
            <person name="Hall N."/>
            <person name="Watson M."/>
            <person name="Adriaenssens E.M."/>
            <person name="Foster-Nyarko E."/>
            <person name="Jarju S."/>
            <person name="Secka A."/>
            <person name="Antonio M."/>
            <person name="Oren A."/>
            <person name="Chaudhuri R.R."/>
            <person name="La Ragione R."/>
            <person name="Hildebrand F."/>
            <person name="Pallen M.J."/>
        </authorList>
    </citation>
    <scope>NUCLEOTIDE SEQUENCE</scope>
    <source>
        <strain evidence="16">1370</strain>
    </source>
</reference>
<comment type="caution">
    <text evidence="12">Was originally thought to be a dihydrodipicolinate synthase (DHDPS), catalyzing the condensation of (S)-aspartate-beta-semialdehyde [(S)-ASA] and pyruvate to dihydrodipicolinate (DHDP). However, it was shown in E.coli that the product of the enzymatic reaction is not dihydrodipicolinate but in fact (4S)-4-hydroxy-2,3,4,5-tetrahydro-(2S)-dipicolinic acid (HTPA), and that the consecutive dehydration reaction leading to DHDP is not spontaneous but catalyzed by DapB.</text>
</comment>
<dbReference type="SUPFAM" id="SSF51569">
    <property type="entry name" value="Aldolase"/>
    <property type="match status" value="1"/>
</dbReference>
<dbReference type="SMART" id="SM01130">
    <property type="entry name" value="DHDPS"/>
    <property type="match status" value="1"/>
</dbReference>
<evidence type="ECO:0000256" key="11">
    <source>
        <dbReference type="ARBA" id="ARBA00047836"/>
    </source>
</evidence>
<evidence type="ECO:0000256" key="14">
    <source>
        <dbReference type="PIRSR" id="PIRSR001365-1"/>
    </source>
</evidence>
<evidence type="ECO:0000256" key="4">
    <source>
        <dbReference type="ARBA" id="ARBA00012086"/>
    </source>
</evidence>
<evidence type="ECO:0000256" key="2">
    <source>
        <dbReference type="ARBA" id="ARBA00005120"/>
    </source>
</evidence>
<evidence type="ECO:0000256" key="1">
    <source>
        <dbReference type="ARBA" id="ARBA00003294"/>
    </source>
</evidence>
<dbReference type="PRINTS" id="PR00146">
    <property type="entry name" value="DHPICSNTHASE"/>
</dbReference>
<evidence type="ECO:0000256" key="8">
    <source>
        <dbReference type="ARBA" id="ARBA00023154"/>
    </source>
</evidence>
<comment type="function">
    <text evidence="1 12">Catalyzes the condensation of (S)-aspartate-beta-semialdehyde [(S)-ASA] and pyruvate to 4-hydroxy-tetrahydrodipicolinate (HTPA).</text>
</comment>
<evidence type="ECO:0000313" key="17">
    <source>
        <dbReference type="Proteomes" id="UP000823960"/>
    </source>
</evidence>
<feature type="binding site" evidence="12 15">
    <location>
        <position position="207"/>
    </location>
    <ligand>
        <name>pyruvate</name>
        <dbReference type="ChEBI" id="CHEBI:15361"/>
    </ligand>
</feature>
<dbReference type="PANTHER" id="PTHR12128:SF66">
    <property type="entry name" value="4-HYDROXY-2-OXOGLUTARATE ALDOLASE, MITOCHONDRIAL"/>
    <property type="match status" value="1"/>
</dbReference>
<dbReference type="PROSITE" id="PS00665">
    <property type="entry name" value="DHDPS_1"/>
    <property type="match status" value="1"/>
</dbReference>
<evidence type="ECO:0000256" key="7">
    <source>
        <dbReference type="ARBA" id="ARBA00022915"/>
    </source>
</evidence>
<keyword evidence="7 12" id="KW-0220">Diaminopimelate biosynthesis</keyword>
<gene>
    <name evidence="12" type="primary">dapA</name>
    <name evidence="16" type="ORF">IAD28_03675</name>
</gene>
<evidence type="ECO:0000256" key="15">
    <source>
        <dbReference type="PIRSR" id="PIRSR001365-2"/>
    </source>
</evidence>
<dbReference type="InterPro" id="IPR013785">
    <property type="entry name" value="Aldolase_TIM"/>
</dbReference>
<feature type="binding site" evidence="12 15">
    <location>
        <position position="49"/>
    </location>
    <ligand>
        <name>pyruvate</name>
        <dbReference type="ChEBI" id="CHEBI:15361"/>
    </ligand>
</feature>
<comment type="caution">
    <text evidence="16">The sequence shown here is derived from an EMBL/GenBank/DDBJ whole genome shotgun (WGS) entry which is preliminary data.</text>
</comment>